<proteinExistence type="predicted"/>
<accession>A0A916XNB8</accession>
<organism evidence="1 2">
    <name type="scientific">Chelatococcus reniformis</name>
    <dbReference type="NCBI Taxonomy" id="1494448"/>
    <lineage>
        <taxon>Bacteria</taxon>
        <taxon>Pseudomonadati</taxon>
        <taxon>Pseudomonadota</taxon>
        <taxon>Alphaproteobacteria</taxon>
        <taxon>Hyphomicrobiales</taxon>
        <taxon>Chelatococcaceae</taxon>
        <taxon>Chelatococcus</taxon>
    </lineage>
</organism>
<dbReference type="SUPFAM" id="SSF53448">
    <property type="entry name" value="Nucleotide-diphospho-sugar transferases"/>
    <property type="match status" value="1"/>
</dbReference>
<dbReference type="EMBL" id="BMGG01000009">
    <property type="protein sequence ID" value="GGC85206.1"/>
    <property type="molecule type" value="Genomic_DNA"/>
</dbReference>
<dbReference type="InterPro" id="IPR029044">
    <property type="entry name" value="Nucleotide-diphossugar_trans"/>
</dbReference>
<dbReference type="Proteomes" id="UP000637002">
    <property type="component" value="Unassembled WGS sequence"/>
</dbReference>
<comment type="caution">
    <text evidence="1">The sequence shown here is derived from an EMBL/GenBank/DDBJ whole genome shotgun (WGS) entry which is preliminary data.</text>
</comment>
<evidence type="ECO:0000313" key="1">
    <source>
        <dbReference type="EMBL" id="GGC85206.1"/>
    </source>
</evidence>
<reference evidence="1" key="1">
    <citation type="journal article" date="2014" name="Int. J. Syst. Evol. Microbiol.">
        <title>Complete genome sequence of Corynebacterium casei LMG S-19264T (=DSM 44701T), isolated from a smear-ripened cheese.</title>
        <authorList>
            <consortium name="US DOE Joint Genome Institute (JGI-PGF)"/>
            <person name="Walter F."/>
            <person name="Albersmeier A."/>
            <person name="Kalinowski J."/>
            <person name="Ruckert C."/>
        </authorList>
    </citation>
    <scope>NUCLEOTIDE SEQUENCE</scope>
    <source>
        <strain evidence="1">CGMCC 1.12919</strain>
    </source>
</reference>
<name>A0A916XNB8_9HYPH</name>
<dbReference type="AlphaFoldDB" id="A0A916XNB8"/>
<keyword evidence="2" id="KW-1185">Reference proteome</keyword>
<gene>
    <name evidence="1" type="ORF">GCM10010994_48860</name>
</gene>
<sequence length="293" mass="31888">MPSEERDGHDEVFVFAVVGDGHVQQAQIALSFLKRVTRRNIIVVHSRSSRPPVHERTVEAAIPSHLDDRAAAAFLKTNIHTFVPLEEAVYCYLDSDVIAVNSGIDEVFRCRSGVINFAADISSIDVFSPWALRCGCDAPACGHLRQTLATKFGVSIPSADWQLMNSGVFLFDAASVDFLDLWGSMTARTLADPYFVPRDQGALAAALWLSGLEGRPAMDSAFNFIVDCMHGRPRHARAEVAATALAANRDYALSATAAPHAVHLINGGVGRTGWANWDELEQLRSATEGQSQR</sequence>
<reference evidence="1" key="2">
    <citation type="submission" date="2020-09" db="EMBL/GenBank/DDBJ databases">
        <authorList>
            <person name="Sun Q."/>
            <person name="Zhou Y."/>
        </authorList>
    </citation>
    <scope>NUCLEOTIDE SEQUENCE</scope>
    <source>
        <strain evidence="1">CGMCC 1.12919</strain>
    </source>
</reference>
<evidence type="ECO:0000313" key="2">
    <source>
        <dbReference type="Proteomes" id="UP000637002"/>
    </source>
</evidence>
<dbReference type="Gene3D" id="3.90.550.10">
    <property type="entry name" value="Spore Coat Polysaccharide Biosynthesis Protein SpsA, Chain A"/>
    <property type="match status" value="1"/>
</dbReference>
<protein>
    <submittedName>
        <fullName evidence="1">Uncharacterized protein</fullName>
    </submittedName>
</protein>